<dbReference type="SUPFAM" id="SSF53850">
    <property type="entry name" value="Periplasmic binding protein-like II"/>
    <property type="match status" value="1"/>
</dbReference>
<dbReference type="Proteomes" id="UP001589747">
    <property type="component" value="Unassembled WGS sequence"/>
</dbReference>
<dbReference type="RefSeq" id="WP_377498580.1">
    <property type="nucleotide sequence ID" value="NZ_JBHMDO010000038.1"/>
</dbReference>
<dbReference type="PANTHER" id="PTHR43649">
    <property type="entry name" value="ARABINOSE-BINDING PROTEIN-RELATED"/>
    <property type="match status" value="1"/>
</dbReference>
<protein>
    <submittedName>
        <fullName evidence="2">ABC transporter substrate-binding protein</fullName>
    </submittedName>
</protein>
<dbReference type="EMBL" id="JBHMDO010000038">
    <property type="protein sequence ID" value="MFB9328861.1"/>
    <property type="molecule type" value="Genomic_DNA"/>
</dbReference>
<evidence type="ECO:0000256" key="1">
    <source>
        <dbReference type="SAM" id="SignalP"/>
    </source>
</evidence>
<reference evidence="2 3" key="1">
    <citation type="submission" date="2024-09" db="EMBL/GenBank/DDBJ databases">
        <authorList>
            <person name="Sun Q."/>
            <person name="Mori K."/>
        </authorList>
    </citation>
    <scope>NUCLEOTIDE SEQUENCE [LARGE SCALE GENOMIC DNA]</scope>
    <source>
        <strain evidence="2 3">TISTR 2452</strain>
    </source>
</reference>
<dbReference type="Gene3D" id="3.40.190.10">
    <property type="entry name" value="Periplasmic binding protein-like II"/>
    <property type="match status" value="2"/>
</dbReference>
<gene>
    <name evidence="2" type="ORF">ACFFSY_23245</name>
</gene>
<sequence>MNKTRQPQAALKTVSATVLVSALLLSACSNGGGDGGSEGAASPNQDASSGKVTLNIMTQSSPLAPADPNEKLIFKRLEEKTNVHVNWKNFTRDVFAEKRNLAMASGDLPDAIFDAGYGDYELLKLAKDGAIIPLNELIETQMPNLKKVLEEAPEYKSMMTAPDGNIYAFPWIEELGSGKERIQAVDAVPWINVEWLKKLGLAMPKTTEELKQALIAFKTQDPNGNGQADEIPLSFINKPGAEDLAFLFASFGLGENPDHAVVTNDGKVVFTPAEEGYKNAVKYIHELYKEGLIDVEAYTQDWSTYLAKGKDQKYGLYFSWDKSNITGANDSYDVMPPIAGPSGEINVTRTNALGFHRGRTVVTSTNKNLEATAKWIDQMYDPIQSVQNNWGTYGDETQQNIFEYDEASNSLKHLPLNGTAPVELREKTSVAGPLAILDSYYGKYTTVPDDAKERLRIVKEIMVPHMKADNVMPSVFNSIDELDALTTIETDLFAYVLRMRTEWYQNGKIDEQWEEYLKELDRLGLPKWLEIKQAGYDRATQK</sequence>
<dbReference type="Pfam" id="PF01547">
    <property type="entry name" value="SBP_bac_1"/>
    <property type="match status" value="1"/>
</dbReference>
<dbReference type="CDD" id="cd13581">
    <property type="entry name" value="PBP2_AlgQ_like_2"/>
    <property type="match status" value="1"/>
</dbReference>
<feature type="chain" id="PRO_5046830096" evidence="1">
    <location>
        <begin position="32"/>
        <end position="542"/>
    </location>
</feature>
<feature type="signal peptide" evidence="1">
    <location>
        <begin position="1"/>
        <end position="31"/>
    </location>
</feature>
<name>A0ABV5KUF7_9BACL</name>
<organism evidence="2 3">
    <name type="scientific">Paenibacillus aurantiacus</name>
    <dbReference type="NCBI Taxonomy" id="1936118"/>
    <lineage>
        <taxon>Bacteria</taxon>
        <taxon>Bacillati</taxon>
        <taxon>Bacillota</taxon>
        <taxon>Bacilli</taxon>
        <taxon>Bacillales</taxon>
        <taxon>Paenibacillaceae</taxon>
        <taxon>Paenibacillus</taxon>
    </lineage>
</organism>
<keyword evidence="1" id="KW-0732">Signal</keyword>
<evidence type="ECO:0000313" key="2">
    <source>
        <dbReference type="EMBL" id="MFB9328861.1"/>
    </source>
</evidence>
<dbReference type="PROSITE" id="PS51257">
    <property type="entry name" value="PROKAR_LIPOPROTEIN"/>
    <property type="match status" value="1"/>
</dbReference>
<dbReference type="InterPro" id="IPR006059">
    <property type="entry name" value="SBP"/>
</dbReference>
<evidence type="ECO:0000313" key="3">
    <source>
        <dbReference type="Proteomes" id="UP001589747"/>
    </source>
</evidence>
<accession>A0ABV5KUF7</accession>
<dbReference type="InterPro" id="IPR050490">
    <property type="entry name" value="Bact_solute-bd_prot1"/>
</dbReference>
<dbReference type="PANTHER" id="PTHR43649:SF12">
    <property type="entry name" value="DIACETYLCHITOBIOSE BINDING PROTEIN DASA"/>
    <property type="match status" value="1"/>
</dbReference>
<keyword evidence="3" id="KW-1185">Reference proteome</keyword>
<proteinExistence type="predicted"/>
<comment type="caution">
    <text evidence="2">The sequence shown here is derived from an EMBL/GenBank/DDBJ whole genome shotgun (WGS) entry which is preliminary data.</text>
</comment>